<protein>
    <recommendedName>
        <fullName evidence="5">Lipoprotein</fullName>
    </recommendedName>
</protein>
<dbReference type="PROSITE" id="PS51257">
    <property type="entry name" value="PROKAR_LIPOPROTEIN"/>
    <property type="match status" value="1"/>
</dbReference>
<feature type="region of interest" description="Disordered" evidence="1">
    <location>
        <begin position="25"/>
        <end position="51"/>
    </location>
</feature>
<keyword evidence="2" id="KW-0732">Signal</keyword>
<dbReference type="Proteomes" id="UP000182360">
    <property type="component" value="Unassembled WGS sequence"/>
</dbReference>
<feature type="signal peptide" evidence="2">
    <location>
        <begin position="1"/>
        <end position="26"/>
    </location>
</feature>
<organism evidence="3 4">
    <name type="scientific">Treponema bryantii</name>
    <dbReference type="NCBI Taxonomy" id="163"/>
    <lineage>
        <taxon>Bacteria</taxon>
        <taxon>Pseudomonadati</taxon>
        <taxon>Spirochaetota</taxon>
        <taxon>Spirochaetia</taxon>
        <taxon>Spirochaetales</taxon>
        <taxon>Treponemataceae</taxon>
        <taxon>Treponema</taxon>
    </lineage>
</organism>
<dbReference type="RefSeq" id="WP_074644500.1">
    <property type="nucleotide sequence ID" value="NZ_FOFU01000007.1"/>
</dbReference>
<name>A0A1H9HPZ8_9SPIR</name>
<dbReference type="EMBL" id="FOFU01000007">
    <property type="protein sequence ID" value="SEQ64409.1"/>
    <property type="molecule type" value="Genomic_DNA"/>
</dbReference>
<evidence type="ECO:0000313" key="4">
    <source>
        <dbReference type="Proteomes" id="UP000182360"/>
    </source>
</evidence>
<evidence type="ECO:0000256" key="1">
    <source>
        <dbReference type="SAM" id="MobiDB-lite"/>
    </source>
</evidence>
<dbReference type="AlphaFoldDB" id="A0A1H9HPZ8"/>
<proteinExistence type="predicted"/>
<sequence length="240" mass="27429">MKKITKVLGLLVVAAMLFVGCSPSTGNNNGNGGNNGNDGIDSVDDGVNDSSSKTVDFDTPLFDENSLTEAVDAIELSDGIWIYRRIDTDYYLNNKEKSQLEFSYKNGQIDNSKDGILNFYFSWSFTLPDDADEELKTKLKNLGFIIEGNNYSISKQYNKEELANLSYEAWSIMQENNSDNEFIYDYHPVYRASWNYKQTLSDVEYDSWGHGLYKTNEDKTQYYWNPSDKEGFDTCFIAKK</sequence>
<evidence type="ECO:0000313" key="3">
    <source>
        <dbReference type="EMBL" id="SEQ64409.1"/>
    </source>
</evidence>
<reference evidence="3 4" key="1">
    <citation type="submission" date="2016-10" db="EMBL/GenBank/DDBJ databases">
        <authorList>
            <person name="de Groot N.N."/>
        </authorList>
    </citation>
    <scope>NUCLEOTIDE SEQUENCE [LARGE SCALE GENOMIC DNA]</scope>
    <source>
        <strain evidence="3 4">B25</strain>
    </source>
</reference>
<keyword evidence="4" id="KW-1185">Reference proteome</keyword>
<gene>
    <name evidence="3" type="ORF">SAMN04487977_107106</name>
</gene>
<evidence type="ECO:0008006" key="5">
    <source>
        <dbReference type="Google" id="ProtNLM"/>
    </source>
</evidence>
<accession>A0A1H9HPZ8</accession>
<evidence type="ECO:0000256" key="2">
    <source>
        <dbReference type="SAM" id="SignalP"/>
    </source>
</evidence>
<feature type="chain" id="PRO_5010381309" description="Lipoprotein" evidence="2">
    <location>
        <begin position="27"/>
        <end position="240"/>
    </location>
</feature>